<feature type="compositionally biased region" description="Basic residues" evidence="1">
    <location>
        <begin position="179"/>
        <end position="204"/>
    </location>
</feature>
<evidence type="ECO:0000313" key="2">
    <source>
        <dbReference type="EMBL" id="CAE6743451.1"/>
    </source>
</evidence>
<organism evidence="2 3">
    <name type="scientific">Nitrospira defluvii</name>
    <dbReference type="NCBI Taxonomy" id="330214"/>
    <lineage>
        <taxon>Bacteria</taxon>
        <taxon>Pseudomonadati</taxon>
        <taxon>Nitrospirota</taxon>
        <taxon>Nitrospiria</taxon>
        <taxon>Nitrospirales</taxon>
        <taxon>Nitrospiraceae</taxon>
        <taxon>Nitrospira</taxon>
    </lineage>
</organism>
<evidence type="ECO:0000313" key="3">
    <source>
        <dbReference type="Proteomes" id="UP000675880"/>
    </source>
</evidence>
<keyword evidence="3" id="KW-1185">Reference proteome</keyword>
<reference evidence="2 3" key="1">
    <citation type="submission" date="2021-02" db="EMBL/GenBank/DDBJ databases">
        <authorList>
            <person name="Han P."/>
        </authorList>
    </citation>
    <scope>NUCLEOTIDE SEQUENCE [LARGE SCALE GENOMIC DNA]</scope>
    <source>
        <strain evidence="2">Candidatus Nitrospira sp. ZN2</strain>
    </source>
</reference>
<accession>A0ABM8RB73</accession>
<proteinExistence type="predicted"/>
<dbReference type="RefSeq" id="WP_213042093.1">
    <property type="nucleotide sequence ID" value="NZ_CAJNBJ010000008.1"/>
</dbReference>
<dbReference type="Proteomes" id="UP000675880">
    <property type="component" value="Unassembled WGS sequence"/>
</dbReference>
<feature type="region of interest" description="Disordered" evidence="1">
    <location>
        <begin position="177"/>
        <end position="204"/>
    </location>
</feature>
<dbReference type="EMBL" id="CAJNBJ010000008">
    <property type="protein sequence ID" value="CAE6743451.1"/>
    <property type="molecule type" value="Genomic_DNA"/>
</dbReference>
<comment type="caution">
    <text evidence="2">The sequence shown here is derived from an EMBL/GenBank/DDBJ whole genome shotgun (WGS) entry which is preliminary data.</text>
</comment>
<gene>
    <name evidence="2" type="ORF">NSPZN2_160023</name>
</gene>
<evidence type="ECO:0000256" key="1">
    <source>
        <dbReference type="SAM" id="MobiDB-lite"/>
    </source>
</evidence>
<sequence>MALIQQDLVPGSGDQLLTYDTDTNLQWMNLTVTAGRSYQDIIGGFGRLTTRHGFQYADGAQISELCAHAGITKGLTEPALTPSPNDAKNHQGILTLQGLMNGKTFHGVNSVVTTRGIMKPPAPPPNVPTRILGTIRLQLSLLNHTGSHAESEGPTASPQTGDPEICSYLVRVRPVALAAKKRPARRAATKRAPARKARKTGRSR</sequence>
<protein>
    <submittedName>
        <fullName evidence="2">Uncharacterized protein</fullName>
    </submittedName>
</protein>
<name>A0ABM8RB73_9BACT</name>